<dbReference type="CDD" id="cd03244">
    <property type="entry name" value="ABCC_MRP_domain2"/>
    <property type="match status" value="1"/>
</dbReference>
<sequence>MNYNFKTSSDVDPPDSEADMLQADIEANTSSIDKGQPSVQPELVQRIFTPLLLSKKVPPIPDEEERTEFPAYKGNWISRILLLWLLPLYKTGYLRTVTQQDLWTLGDEFQLEKTYPKFQKIFEQKVADYRSKNPDSESLPYSIIAFSLFQCFRFKCLMTIFLKNVADCLMAFSPLVTKHLISFVEERTIDSSIPVGKGIGLTFGVCLMLLARTLIEAQSNLLSFHIGGESRTLLTKMILEKSFISTVETKHKFSNGVLLSFLSNDISRIDLALSLLPELTAFLIPTVVAIVLLIVNMKESALAGIAVFLLVLVSIGAPMQVMMSIRDKANVHTDKRVELVREIVQSIKVIKFYSWEDAYDTIVKVVRANEIQYVFKIQILISVVVAIALSASPIVTMVAVLVYHKVSDGRNPAVIFSSMTLFAILNFKMITLTMSLSSGADGLNAIRRLMKYFQCKDEDPAYLDTYYDSELLKGHEDIAIKIENAEFQWLKFEDISKPEEEQEKGEKPKKDSEKETEIKESRSEYVTILKSINLEIIKGEFVVITGPIGSGKSSLLAALSGIGIHKAQGKIAMNGSSLLCGTPWIQNSTIRDNVLFGQPMDQAKYNQVISACCLDRDIEQLPAGDLTEIGERGVNLSGGQKARLSLARVVYSDSDIVLLDDVLSAVDANVGKTIVENLLLGLIKGKTIVLATHQLSLTSKADRVVFVNGDGSIDAGSYESLASSNQKFRELLEYSLSNHDEEEEETDAKDQQEQTQKNEELKKLNLQKVLSLSENQLYEDEERAVNAIPLSTYVEYINSGRGVFGYSVIPLIFLFILLSIFCNLFSNVWLTYWLEDKFPSLNEGTYIGLYITFTFASVLFSIGEFGLESYVVVQASKILNLMAMSRLLHAPMWFFDTTPIGRIINRFSKDTNSLDNEIGGRLKVLVHMIGMAIGALVLAIVYVPWFAIVVPFIAFLLFACANCYQATSREVKRLEAINRSFILNNFNESISGGTTIKSFGSQHRFIARNSVFSDRLNEVYFVVVSNQRWISLSLDSLGVVALFIVSMMVITGVFHVSASAAGLLIYYMTDFSWLVSNILNDYVEFENDMNSVERLMQYAKYMAQEAPYRSSDMNPVQSLQSSWPESGAIEFDNVSLRYRENLPLVLNNLSIKIKESEKIGICGRTGAGKSSLMVALYRLSELSGGSITIDGVDISKIGLHDLRSKLSIIPQDPVLFEGTIRRNLDPFSEKTDAQLWDALRRSHLVKDPEAIQKTDKFHLDSAVVENGENFSLGERQLIALARALVRQTRILILDEATSSVDYETDHLIQTTIAEEFKSCTILCIAHRLKTIVGYDRILVLEKGRLEEFGRPLELYQREGGLFKEMCMSAKISEADFV</sequence>
<feature type="domain" description="ABC transporter" evidence="11">
    <location>
        <begin position="490"/>
        <end position="734"/>
    </location>
</feature>
<feature type="transmembrane region" description="Helical" evidence="10">
    <location>
        <begin position="924"/>
        <end position="942"/>
    </location>
</feature>
<feature type="transmembrane region" description="Helical" evidence="10">
    <location>
        <begin position="948"/>
        <end position="964"/>
    </location>
</feature>
<evidence type="ECO:0000256" key="4">
    <source>
        <dbReference type="ARBA" id="ARBA00022692"/>
    </source>
</evidence>
<dbReference type="CDD" id="cd03250">
    <property type="entry name" value="ABCC_MRP_domain1"/>
    <property type="match status" value="1"/>
</dbReference>
<dbReference type="Gene3D" id="3.40.50.300">
    <property type="entry name" value="P-loop containing nucleotide triphosphate hydrolases"/>
    <property type="match status" value="2"/>
</dbReference>
<dbReference type="PROSITE" id="PS50929">
    <property type="entry name" value="ABC_TM1F"/>
    <property type="match status" value="2"/>
</dbReference>
<dbReference type="PANTHER" id="PTHR24223">
    <property type="entry name" value="ATP-BINDING CASSETTE SUB-FAMILY C"/>
    <property type="match status" value="1"/>
</dbReference>
<dbReference type="Gene3D" id="1.20.1560.10">
    <property type="entry name" value="ABC transporter type 1, transmembrane domain"/>
    <property type="match status" value="2"/>
</dbReference>
<keyword evidence="5" id="KW-0547">Nucleotide-binding</keyword>
<dbReference type="SUPFAM" id="SSF52540">
    <property type="entry name" value="P-loop containing nucleoside triphosphate hydrolases"/>
    <property type="match status" value="2"/>
</dbReference>
<keyword evidence="4 10" id="KW-0812">Transmembrane</keyword>
<dbReference type="PROSITE" id="PS00211">
    <property type="entry name" value="ABC_TRANSPORTER_1"/>
    <property type="match status" value="2"/>
</dbReference>
<dbReference type="Pfam" id="PF00005">
    <property type="entry name" value="ABC_tran"/>
    <property type="match status" value="2"/>
</dbReference>
<dbReference type="GO" id="GO:0005524">
    <property type="term" value="F:ATP binding"/>
    <property type="evidence" value="ECO:0007669"/>
    <property type="project" value="UniProtKB-KW"/>
</dbReference>
<feature type="transmembrane region" description="Helical" evidence="10">
    <location>
        <begin position="301"/>
        <end position="319"/>
    </location>
</feature>
<dbReference type="InterPro" id="IPR027417">
    <property type="entry name" value="P-loop_NTPase"/>
</dbReference>
<feature type="compositionally biased region" description="Polar residues" evidence="9">
    <location>
        <begin position="27"/>
        <end position="36"/>
    </location>
</feature>
<feature type="transmembrane region" description="Helical" evidence="10">
    <location>
        <begin position="803"/>
        <end position="826"/>
    </location>
</feature>
<evidence type="ECO:0000256" key="3">
    <source>
        <dbReference type="ARBA" id="ARBA00022448"/>
    </source>
</evidence>
<keyword evidence="7 10" id="KW-1133">Transmembrane helix</keyword>
<name>A0A9P8PPI7_WICPI</name>
<comment type="subcellular location">
    <subcellularLocation>
        <location evidence="1">Membrane</location>
        <topology evidence="1">Multi-pass membrane protein</topology>
    </subcellularLocation>
</comment>
<feature type="region of interest" description="Disordered" evidence="9">
    <location>
        <begin position="498"/>
        <end position="518"/>
    </location>
</feature>
<dbReference type="InterPro" id="IPR003593">
    <property type="entry name" value="AAA+_ATPase"/>
</dbReference>
<feature type="transmembrane region" description="Helical" evidence="10">
    <location>
        <begin position="1037"/>
        <end position="1068"/>
    </location>
</feature>
<keyword evidence="14" id="KW-1185">Reference proteome</keyword>
<dbReference type="OrthoDB" id="3979631at2759"/>
<dbReference type="FunFam" id="1.20.1560.10:FF:000010">
    <property type="entry name" value="Multidrug resistance-associated ABC transporter"/>
    <property type="match status" value="1"/>
</dbReference>
<proteinExistence type="inferred from homology"/>
<keyword evidence="8 10" id="KW-0472">Membrane</keyword>
<evidence type="ECO:0000313" key="14">
    <source>
        <dbReference type="Proteomes" id="UP000774326"/>
    </source>
</evidence>
<evidence type="ECO:0000313" key="13">
    <source>
        <dbReference type="EMBL" id="KAH3675902.1"/>
    </source>
</evidence>
<gene>
    <name evidence="13" type="ORF">WICPIJ_009219</name>
</gene>
<dbReference type="SUPFAM" id="SSF90123">
    <property type="entry name" value="ABC transporter transmembrane region"/>
    <property type="match status" value="2"/>
</dbReference>
<dbReference type="GO" id="GO:0008559">
    <property type="term" value="F:ABC-type xenobiotic transporter activity"/>
    <property type="evidence" value="ECO:0007669"/>
    <property type="project" value="TreeGrafter"/>
</dbReference>
<dbReference type="EMBL" id="JAEUBG010005334">
    <property type="protein sequence ID" value="KAH3675902.1"/>
    <property type="molecule type" value="Genomic_DNA"/>
</dbReference>
<feature type="region of interest" description="Disordered" evidence="9">
    <location>
        <begin position="1"/>
        <end position="36"/>
    </location>
</feature>
<protein>
    <recommendedName>
        <fullName evidence="15">Oligomycin resistance ATP-dependent permease YOR1</fullName>
    </recommendedName>
</protein>
<dbReference type="InterPro" id="IPR036640">
    <property type="entry name" value="ABC1_TM_sf"/>
</dbReference>
<dbReference type="FunFam" id="3.40.50.300:FF:000997">
    <property type="entry name" value="Multidrug resistance-associated protein 1"/>
    <property type="match status" value="1"/>
</dbReference>
<comment type="caution">
    <text evidence="13">The sequence shown here is derived from an EMBL/GenBank/DDBJ whole genome shotgun (WGS) entry which is preliminary data.</text>
</comment>
<evidence type="ECO:0000256" key="8">
    <source>
        <dbReference type="ARBA" id="ARBA00023136"/>
    </source>
</evidence>
<evidence type="ECO:0000256" key="9">
    <source>
        <dbReference type="SAM" id="MobiDB-lite"/>
    </source>
</evidence>
<evidence type="ECO:0000256" key="10">
    <source>
        <dbReference type="SAM" id="Phobius"/>
    </source>
</evidence>
<feature type="transmembrane region" description="Helical" evidence="10">
    <location>
        <begin position="379"/>
        <end position="403"/>
    </location>
</feature>
<keyword evidence="6" id="KW-0067">ATP-binding</keyword>
<dbReference type="InterPro" id="IPR017871">
    <property type="entry name" value="ABC_transporter-like_CS"/>
</dbReference>
<dbReference type="GO" id="GO:0016887">
    <property type="term" value="F:ATP hydrolysis activity"/>
    <property type="evidence" value="ECO:0007669"/>
    <property type="project" value="InterPro"/>
</dbReference>
<comment type="similarity">
    <text evidence="2">Belongs to the ABC transporter superfamily. ABCC family. Conjugate transporter (TC 3.A.1.208) subfamily.</text>
</comment>
<reference evidence="13" key="1">
    <citation type="journal article" date="2021" name="Open Biol.">
        <title>Shared evolutionary footprints suggest mitochondrial oxidative damage underlies multiple complex I losses in fungi.</title>
        <authorList>
            <person name="Schikora-Tamarit M.A."/>
            <person name="Marcet-Houben M."/>
            <person name="Nosek J."/>
            <person name="Gabaldon T."/>
        </authorList>
    </citation>
    <scope>NUCLEOTIDE SEQUENCE</scope>
    <source>
        <strain evidence="13">CBS2887</strain>
    </source>
</reference>
<evidence type="ECO:0000256" key="2">
    <source>
        <dbReference type="ARBA" id="ARBA00009726"/>
    </source>
</evidence>
<dbReference type="InterPro" id="IPR011527">
    <property type="entry name" value="ABC1_TM_dom"/>
</dbReference>
<feature type="transmembrane region" description="Helical" evidence="10">
    <location>
        <begin position="271"/>
        <end position="295"/>
    </location>
</feature>
<dbReference type="CDD" id="cd18606">
    <property type="entry name" value="ABC_6TM_YOR1_D2_like"/>
    <property type="match status" value="1"/>
</dbReference>
<evidence type="ECO:0000259" key="11">
    <source>
        <dbReference type="PROSITE" id="PS50893"/>
    </source>
</evidence>
<dbReference type="InterPro" id="IPR050173">
    <property type="entry name" value="ABC_transporter_C-like"/>
</dbReference>
<reference evidence="13" key="2">
    <citation type="submission" date="2021-01" db="EMBL/GenBank/DDBJ databases">
        <authorList>
            <person name="Schikora-Tamarit M.A."/>
        </authorList>
    </citation>
    <scope>NUCLEOTIDE SEQUENCE</scope>
    <source>
        <strain evidence="13">CBS2887</strain>
    </source>
</reference>
<evidence type="ECO:0000256" key="7">
    <source>
        <dbReference type="ARBA" id="ARBA00022989"/>
    </source>
</evidence>
<dbReference type="Proteomes" id="UP000774326">
    <property type="component" value="Unassembled WGS sequence"/>
</dbReference>
<evidence type="ECO:0008006" key="15">
    <source>
        <dbReference type="Google" id="ProtNLM"/>
    </source>
</evidence>
<evidence type="ECO:0000256" key="6">
    <source>
        <dbReference type="ARBA" id="ARBA00022840"/>
    </source>
</evidence>
<accession>A0A9P8PPI7</accession>
<evidence type="ECO:0000256" key="1">
    <source>
        <dbReference type="ARBA" id="ARBA00004141"/>
    </source>
</evidence>
<feature type="domain" description="ABC transmembrane type-1" evidence="12">
    <location>
        <begin position="165"/>
        <end position="445"/>
    </location>
</feature>
<dbReference type="Pfam" id="PF00664">
    <property type="entry name" value="ABC_membrane"/>
    <property type="match status" value="2"/>
</dbReference>
<dbReference type="InterPro" id="IPR003439">
    <property type="entry name" value="ABC_transporter-like_ATP-bd"/>
</dbReference>
<evidence type="ECO:0000256" key="5">
    <source>
        <dbReference type="ARBA" id="ARBA00022741"/>
    </source>
</evidence>
<dbReference type="FunFam" id="3.40.50.300:FF:000565">
    <property type="entry name" value="ABC bile acid transporter"/>
    <property type="match status" value="1"/>
</dbReference>
<feature type="domain" description="ABC transmembrane type-1" evidence="12">
    <location>
        <begin position="811"/>
        <end position="1087"/>
    </location>
</feature>
<dbReference type="SMART" id="SM00382">
    <property type="entry name" value="AAA"/>
    <property type="match status" value="2"/>
</dbReference>
<dbReference type="PANTHER" id="PTHR24223:SF456">
    <property type="entry name" value="MULTIDRUG RESISTANCE-ASSOCIATED PROTEIN LETHAL(2)03659"/>
    <property type="match status" value="1"/>
</dbReference>
<dbReference type="GO" id="GO:0005886">
    <property type="term" value="C:plasma membrane"/>
    <property type="evidence" value="ECO:0007669"/>
    <property type="project" value="TreeGrafter"/>
</dbReference>
<feature type="compositionally biased region" description="Polar residues" evidence="9">
    <location>
        <begin position="1"/>
        <end position="10"/>
    </location>
</feature>
<feature type="transmembrane region" description="Helical" evidence="10">
    <location>
        <begin position="846"/>
        <end position="867"/>
    </location>
</feature>
<evidence type="ECO:0000259" key="12">
    <source>
        <dbReference type="PROSITE" id="PS50929"/>
    </source>
</evidence>
<keyword evidence="3" id="KW-0813">Transport</keyword>
<organism evidence="13 14">
    <name type="scientific">Wickerhamomyces pijperi</name>
    <name type="common">Yeast</name>
    <name type="synonym">Pichia pijperi</name>
    <dbReference type="NCBI Taxonomy" id="599730"/>
    <lineage>
        <taxon>Eukaryota</taxon>
        <taxon>Fungi</taxon>
        <taxon>Dikarya</taxon>
        <taxon>Ascomycota</taxon>
        <taxon>Saccharomycotina</taxon>
        <taxon>Saccharomycetes</taxon>
        <taxon>Phaffomycetales</taxon>
        <taxon>Wickerhamomycetaceae</taxon>
        <taxon>Wickerhamomyces</taxon>
    </lineage>
</organism>
<feature type="domain" description="ABC transporter" evidence="11">
    <location>
        <begin position="1129"/>
        <end position="1367"/>
    </location>
</feature>
<dbReference type="CDD" id="cd18597">
    <property type="entry name" value="ABC_6TM_YOR1_D1_like"/>
    <property type="match status" value="1"/>
</dbReference>
<dbReference type="PROSITE" id="PS50893">
    <property type="entry name" value="ABC_TRANSPORTER_2"/>
    <property type="match status" value="2"/>
</dbReference>